<dbReference type="RefSeq" id="WP_378616633.1">
    <property type="nucleotide sequence ID" value="NZ_JBHSAX010000033.1"/>
</dbReference>
<comment type="caution">
    <text evidence="1">The sequence shown here is derived from an EMBL/GenBank/DDBJ whole genome shotgun (WGS) entry which is preliminary data.</text>
</comment>
<keyword evidence="2" id="KW-1185">Reference proteome</keyword>
<dbReference type="EMBL" id="JBHSAX010000033">
    <property type="protein sequence ID" value="MFC3966159.1"/>
    <property type="molecule type" value="Genomic_DNA"/>
</dbReference>
<reference evidence="2" key="1">
    <citation type="journal article" date="2019" name="Int. J. Syst. Evol. Microbiol.">
        <title>The Global Catalogue of Microorganisms (GCM) 10K type strain sequencing project: providing services to taxonomists for standard genome sequencing and annotation.</title>
        <authorList>
            <consortium name="The Broad Institute Genomics Platform"/>
            <consortium name="The Broad Institute Genome Sequencing Center for Infectious Disease"/>
            <person name="Wu L."/>
            <person name="Ma J."/>
        </authorList>
    </citation>
    <scope>NUCLEOTIDE SEQUENCE [LARGE SCALE GENOMIC DNA]</scope>
    <source>
        <strain evidence="2">CGMCC 4.7330</strain>
    </source>
</reference>
<accession>A0ABV8E2F8</accession>
<dbReference type="Proteomes" id="UP001595696">
    <property type="component" value="Unassembled WGS sequence"/>
</dbReference>
<proteinExistence type="predicted"/>
<sequence>MHSENGAIGFDCFPTPHLALSSADDGELTRVRRFADMQVVAAGRVHEVLSEEWQEFRGRPRRVRALLAAYHELVQWRYRLARVSPVRHGTAVPVDPERFLAPIDHYGPNCDRIGRVGRLRFNSTWNEVDRVFTGGVSTPAFRVTLRYGRAAEARFLRSGAAGDILTSSVRLPDGTRIDGNRLVRGAAARELARELAARVAGRGCDTRRFETGGAPIYVVTAENTARAEMFRQAIDLLAGAGADDVASWQQARFLLYQAPRTKRGSDSVIRTFLVAVGAVLFGAAPRLVHDVDLQCLVLGQGRATAMSGDPGSESAPQASLES</sequence>
<gene>
    <name evidence="1" type="ORF">ACFO0B_29580</name>
</gene>
<organism evidence="1 2">
    <name type="scientific">Nocardia jiangsuensis</name>
    <dbReference type="NCBI Taxonomy" id="1691563"/>
    <lineage>
        <taxon>Bacteria</taxon>
        <taxon>Bacillati</taxon>
        <taxon>Actinomycetota</taxon>
        <taxon>Actinomycetes</taxon>
        <taxon>Mycobacteriales</taxon>
        <taxon>Nocardiaceae</taxon>
        <taxon>Nocardia</taxon>
    </lineage>
</organism>
<protein>
    <submittedName>
        <fullName evidence="1">Uncharacterized protein</fullName>
    </submittedName>
</protein>
<name>A0ABV8E2F8_9NOCA</name>
<evidence type="ECO:0000313" key="1">
    <source>
        <dbReference type="EMBL" id="MFC3966159.1"/>
    </source>
</evidence>
<evidence type="ECO:0000313" key="2">
    <source>
        <dbReference type="Proteomes" id="UP001595696"/>
    </source>
</evidence>